<dbReference type="EMBL" id="LPAD01000034">
    <property type="protein sequence ID" value="KVN88983.1"/>
    <property type="molecule type" value="Genomic_DNA"/>
</dbReference>
<evidence type="ECO:0000313" key="2">
    <source>
        <dbReference type="Proteomes" id="UP000057910"/>
    </source>
</evidence>
<dbReference type="Proteomes" id="UP000057910">
    <property type="component" value="Unassembled WGS sequence"/>
</dbReference>
<sequence length="176" mass="18491">MHAGYPFDSVTYRSVVGGPLLLWLIALKDFSALEDVGAAGKANKAVPAGAAAAVESYSGSVLRYLPQASHPAANPQDPPYLLYVQAKLHPVAGLNGGRELLQELAGHHALGLVDYVYESVAGGPTLDWFVSIENLGRLENLGDPVSAIKAKGGDKLLKSIAPHIAKISSTLLRKEA</sequence>
<evidence type="ECO:0000313" key="1">
    <source>
        <dbReference type="EMBL" id="KVN88983.1"/>
    </source>
</evidence>
<proteinExistence type="predicted"/>
<organism evidence="1 2">
    <name type="scientific">Burkholderia ubonensis</name>
    <dbReference type="NCBI Taxonomy" id="101571"/>
    <lineage>
        <taxon>Bacteria</taxon>
        <taxon>Pseudomonadati</taxon>
        <taxon>Pseudomonadota</taxon>
        <taxon>Betaproteobacteria</taxon>
        <taxon>Burkholderiales</taxon>
        <taxon>Burkholderiaceae</taxon>
        <taxon>Burkholderia</taxon>
        <taxon>Burkholderia cepacia complex</taxon>
    </lineage>
</organism>
<gene>
    <name evidence="1" type="ORF">WJ68_05640</name>
</gene>
<reference evidence="1 2" key="1">
    <citation type="submission" date="2015-11" db="EMBL/GenBank/DDBJ databases">
        <title>Expanding the genomic diversity of Burkholderia species for the development of highly accurate diagnostics.</title>
        <authorList>
            <person name="Sahl J."/>
            <person name="Keim P."/>
            <person name="Wagner D."/>
        </authorList>
    </citation>
    <scope>NUCLEOTIDE SEQUENCE [LARGE SCALE GENOMIC DNA]</scope>
    <source>
        <strain evidence="1 2">MSMB1585WGS</strain>
    </source>
</reference>
<accession>A0ABD4E757</accession>
<name>A0ABD4E757_9BURK</name>
<comment type="caution">
    <text evidence="1">The sequence shown here is derived from an EMBL/GenBank/DDBJ whole genome shotgun (WGS) entry which is preliminary data.</text>
</comment>
<evidence type="ECO:0008006" key="3">
    <source>
        <dbReference type="Google" id="ProtNLM"/>
    </source>
</evidence>
<dbReference type="AlphaFoldDB" id="A0ABD4E757"/>
<protein>
    <recommendedName>
        <fullName evidence="3">EthD domain-containing protein</fullName>
    </recommendedName>
</protein>